<comment type="subcellular location">
    <subcellularLocation>
        <location evidence="1">Membrane</location>
        <topology evidence="1">Multi-pass membrane protein</topology>
    </subcellularLocation>
</comment>
<evidence type="ECO:0000256" key="8">
    <source>
        <dbReference type="ARBA" id="ARBA00022989"/>
    </source>
</evidence>
<dbReference type="GO" id="GO:0005319">
    <property type="term" value="F:lipid transporter activity"/>
    <property type="evidence" value="ECO:0007669"/>
    <property type="project" value="TreeGrafter"/>
</dbReference>
<evidence type="ECO:0000256" key="3">
    <source>
        <dbReference type="ARBA" id="ARBA00022448"/>
    </source>
</evidence>
<keyword evidence="9 10" id="KW-0472">Membrane</keyword>
<name>A0AA38SAA6_9PEZI</name>
<evidence type="ECO:0000256" key="10">
    <source>
        <dbReference type="SAM" id="Phobius"/>
    </source>
</evidence>
<dbReference type="GO" id="GO:0016020">
    <property type="term" value="C:membrane"/>
    <property type="evidence" value="ECO:0007669"/>
    <property type="project" value="UniProtKB-SubCell"/>
</dbReference>
<dbReference type="PANTHER" id="PTHR19229">
    <property type="entry name" value="ATP-BINDING CASSETTE TRANSPORTER SUBFAMILY A ABCA"/>
    <property type="match status" value="1"/>
</dbReference>
<feature type="transmembrane region" description="Helical" evidence="10">
    <location>
        <begin position="978"/>
        <end position="1001"/>
    </location>
</feature>
<feature type="domain" description="ABC transporter" evidence="11">
    <location>
        <begin position="456"/>
        <end position="686"/>
    </location>
</feature>
<evidence type="ECO:0000313" key="12">
    <source>
        <dbReference type="EMBL" id="KAJ9155941.1"/>
    </source>
</evidence>
<keyword evidence="3" id="KW-0813">Transport</keyword>
<feature type="transmembrane region" description="Helical" evidence="10">
    <location>
        <begin position="1022"/>
        <end position="1045"/>
    </location>
</feature>
<evidence type="ECO:0000256" key="9">
    <source>
        <dbReference type="ARBA" id="ARBA00023136"/>
    </source>
</evidence>
<evidence type="ECO:0000256" key="1">
    <source>
        <dbReference type="ARBA" id="ARBA00004141"/>
    </source>
</evidence>
<evidence type="ECO:0000256" key="6">
    <source>
        <dbReference type="ARBA" id="ARBA00022741"/>
    </source>
</evidence>
<evidence type="ECO:0000256" key="7">
    <source>
        <dbReference type="ARBA" id="ARBA00022840"/>
    </source>
</evidence>
<dbReference type="Proteomes" id="UP001174691">
    <property type="component" value="Unassembled WGS sequence"/>
</dbReference>
<keyword evidence="6" id="KW-0547">Nucleotide-binding</keyword>
<proteinExistence type="inferred from homology"/>
<dbReference type="PANTHER" id="PTHR19229:SF36">
    <property type="entry name" value="ATP-BINDING CASSETTE SUB-FAMILY A MEMBER 2"/>
    <property type="match status" value="1"/>
</dbReference>
<feature type="domain" description="ABC transporter" evidence="11">
    <location>
        <begin position="1237"/>
        <end position="1465"/>
    </location>
</feature>
<dbReference type="PROSITE" id="PS00211">
    <property type="entry name" value="ABC_TRANSPORTER_1"/>
    <property type="match status" value="2"/>
</dbReference>
<feature type="transmembrane region" description="Helical" evidence="10">
    <location>
        <begin position="214"/>
        <end position="234"/>
    </location>
</feature>
<feature type="transmembrane region" description="Helical" evidence="10">
    <location>
        <begin position="354"/>
        <end position="373"/>
    </location>
</feature>
<dbReference type="Pfam" id="PF12698">
    <property type="entry name" value="ABC2_membrane_3"/>
    <property type="match status" value="2"/>
</dbReference>
<dbReference type="GO" id="GO:0140359">
    <property type="term" value="F:ABC-type transporter activity"/>
    <property type="evidence" value="ECO:0007669"/>
    <property type="project" value="InterPro"/>
</dbReference>
<dbReference type="CDD" id="cd03263">
    <property type="entry name" value="ABC_subfamily_A"/>
    <property type="match status" value="2"/>
</dbReference>
<dbReference type="GO" id="GO:0005524">
    <property type="term" value="F:ATP binding"/>
    <property type="evidence" value="ECO:0007669"/>
    <property type="project" value="UniProtKB-KW"/>
</dbReference>
<dbReference type="InterPro" id="IPR027417">
    <property type="entry name" value="P-loop_NTPase"/>
</dbReference>
<dbReference type="InterPro" id="IPR003593">
    <property type="entry name" value="AAA+_ATPase"/>
</dbReference>
<dbReference type="InterPro" id="IPR003439">
    <property type="entry name" value="ABC_transporter-like_ATP-bd"/>
</dbReference>
<dbReference type="PROSITE" id="PS50893">
    <property type="entry name" value="ABC_TRANSPORTER_2"/>
    <property type="match status" value="2"/>
</dbReference>
<dbReference type="GO" id="GO:0016887">
    <property type="term" value="F:ATP hydrolysis activity"/>
    <property type="evidence" value="ECO:0007669"/>
    <property type="project" value="InterPro"/>
</dbReference>
<feature type="transmembrane region" description="Helical" evidence="10">
    <location>
        <begin position="260"/>
        <end position="284"/>
    </location>
</feature>
<feature type="transmembrane region" description="Helical" evidence="10">
    <location>
        <begin position="1084"/>
        <end position="1107"/>
    </location>
</feature>
<gene>
    <name evidence="12" type="ORF">NKR19_g4314</name>
</gene>
<dbReference type="InterPro" id="IPR017871">
    <property type="entry name" value="ABC_transporter-like_CS"/>
</dbReference>
<keyword evidence="4 10" id="KW-0812">Transmembrane</keyword>
<accession>A0AA38SAA6</accession>
<dbReference type="Gene3D" id="3.40.50.300">
    <property type="entry name" value="P-loop containing nucleotide triphosphate hydrolases"/>
    <property type="match status" value="2"/>
</dbReference>
<dbReference type="EMBL" id="JANBVN010000053">
    <property type="protein sequence ID" value="KAJ9155941.1"/>
    <property type="molecule type" value="Genomic_DNA"/>
</dbReference>
<evidence type="ECO:0000313" key="13">
    <source>
        <dbReference type="Proteomes" id="UP001174691"/>
    </source>
</evidence>
<sequence>MALFSVLRLAKQTKTIIKKNLRFLLFRNWISTLLQAAVIPIIIIALTLNIKNFTRSTIVTPGPATPIKSLRESVPASKLLVFTTRPGLGSDVDDVIRKVTEPLEGVKVYRHNGTDNLPSQCSATFHGISDCYVVVEFNDSPLSNIEDGTWNYTIRVDQARSWLSADIESIHLPVQLAIDNAITDSTTIPNTSWFMSTSVDELERDRRMQDSIDVGAIYAIVYFLSVLVPIYHVATTITSERASGMSLLIDTMGGSPTARVFASIFTFGILYLPLWTLSGVLYWYTLFRSSNAAIPIFWQILSGWAITNSTVFAASFFKGARISGVLIAGCFLALAGGAAILVNRWWIALGNACVLPLSLFFPSMNYIFMLFHLTRFAVAERDLDMTTGKVFIPQSYGGGVDERYDLAAWMFFVFLVVQIILYSMLAVLAERLVHGVNFKGRNIVDDAEMPVAVEVLGLTKVYRAGWWKKALCCWRRTAEVRALDGLDLVAQKRQILCLLGVNGAGKSTTLDLLSGFMKPSAGIMRIGSSGVPLGICPQKNVMRDELTVLEHVNFWSEIKNGRRNAHDVEDIITKCGLEEKRHCHAGKLSGGQKRKLQLACMFVGGSTVCFMDEVTTGLDPISRRTMWDIILAERAKRSIIFTTHFLDEGDVLADHIVILSKGQIKCQGTGAELKTHFGGGYRVHLPQTDSLDELDFPSELHQERIIYRTEDSRSAARLVTQLEAAGHKEVQMAGPSIEDVFLNVASEDMPSDTEDIGRQPTDDYTGKQLLTGRRISFWSQVGVLLRKRLTILPRYWMSTLLALVLPIACVPAINHFVSTTFMTVGRPICGPTQVLEDSSSPLQLTTYSYSTSGSTGYTYPRMAVGPRSVNETLYTVLRDYPIGADSFNISGYDEQITIVDDNENLLRYIDANNNSLYYGGLYMGDDAVAPLLKSWGGLSYDTQVLLNLWSQVQSKEPIVVLRGVMNASYYAGNGSDSWIYVIYACFILAVYPSFFSLYPAFEKTKQIRALQYSNGVRPLPMWTAYFLFDFIFVLIVSIAFSMTLLSQFSGIWWHPLYMLPLCILYGITGILISYIISLKAPSQLAAFLWTIGYMVVAFLALALAYTIPQAANDSEHVQRTIDIVSFTLNLIFPIGSMFRAMGVGLNIYRLACRNDQDITDPNSIWAYGLPILYLCIQVIVLPSILIWADNELSISPAAVRGLFARNRTPRHPTDPEPTTSLADKESLRVQTTHTNLLELSHLTKSFSPSSPPAVDDVSLSLAQGEILALLGPNGAGKTTIVNMIRGLLAPDSGTIRINGIDLTTNRRRAQLSLGVCPQFDALDLLTARQHLEFYARIKGVPDPRGQAHLLMARVGLLPHASRPASKLSGGNRRKLSLAVALTGNPDVLVLDEPSSAMDAAAKRGMWRVLAEVAAPGRSLLLTTHSMEEADALATRAAIISSGLLAEGTTQALRERFADLYHVHLVLGSAPGSSEEEMEGVERWVREEFGDVTFEGQSLGGQVKFMVPGGTGGRIGRVVEVLERKKESGGLGEYSIGAPTLERVFLSVVRDVRVGGEEVKPRKSGLWGRFGRG</sequence>
<keyword evidence="5" id="KW-0677">Repeat</keyword>
<feature type="transmembrane region" description="Helical" evidence="10">
    <location>
        <begin position="406"/>
        <end position="429"/>
    </location>
</feature>
<feature type="transmembrane region" description="Helical" evidence="10">
    <location>
        <begin position="1057"/>
        <end position="1077"/>
    </location>
</feature>
<feature type="transmembrane region" description="Helical" evidence="10">
    <location>
        <begin position="29"/>
        <end position="48"/>
    </location>
</feature>
<dbReference type="InterPro" id="IPR013525">
    <property type="entry name" value="ABC2_TM"/>
</dbReference>
<dbReference type="InterPro" id="IPR026082">
    <property type="entry name" value="ABCA"/>
</dbReference>
<evidence type="ECO:0000259" key="11">
    <source>
        <dbReference type="PROSITE" id="PS50893"/>
    </source>
</evidence>
<keyword evidence="7" id="KW-0067">ATP-binding</keyword>
<dbReference type="SMART" id="SM00382">
    <property type="entry name" value="AAA"/>
    <property type="match status" value="2"/>
</dbReference>
<evidence type="ECO:0000256" key="2">
    <source>
        <dbReference type="ARBA" id="ARBA00008869"/>
    </source>
</evidence>
<comment type="similarity">
    <text evidence="2">Belongs to the ABC transporter superfamily. ABCA family.</text>
</comment>
<protein>
    <submittedName>
        <fullName evidence="12">P-loop containing nucleoside triphosphate hydrolase protein</fullName>
    </submittedName>
</protein>
<evidence type="ECO:0000256" key="5">
    <source>
        <dbReference type="ARBA" id="ARBA00022737"/>
    </source>
</evidence>
<feature type="transmembrane region" description="Helical" evidence="10">
    <location>
        <begin position="1127"/>
        <end position="1152"/>
    </location>
</feature>
<evidence type="ECO:0000256" key="4">
    <source>
        <dbReference type="ARBA" id="ARBA00022692"/>
    </source>
</evidence>
<keyword evidence="12" id="KW-0378">Hydrolase</keyword>
<organism evidence="12 13">
    <name type="scientific">Coniochaeta hoffmannii</name>
    <dbReference type="NCBI Taxonomy" id="91930"/>
    <lineage>
        <taxon>Eukaryota</taxon>
        <taxon>Fungi</taxon>
        <taxon>Dikarya</taxon>
        <taxon>Ascomycota</taxon>
        <taxon>Pezizomycotina</taxon>
        <taxon>Sordariomycetes</taxon>
        <taxon>Sordariomycetidae</taxon>
        <taxon>Coniochaetales</taxon>
        <taxon>Coniochaetaceae</taxon>
        <taxon>Coniochaeta</taxon>
    </lineage>
</organism>
<dbReference type="SUPFAM" id="SSF52540">
    <property type="entry name" value="P-loop containing nucleoside triphosphate hydrolases"/>
    <property type="match status" value="2"/>
</dbReference>
<feature type="transmembrane region" description="Helical" evidence="10">
    <location>
        <begin position="1164"/>
        <end position="1188"/>
    </location>
</feature>
<dbReference type="Pfam" id="PF00005">
    <property type="entry name" value="ABC_tran"/>
    <property type="match status" value="2"/>
</dbReference>
<feature type="transmembrane region" description="Helical" evidence="10">
    <location>
        <begin position="795"/>
        <end position="817"/>
    </location>
</feature>
<feature type="transmembrane region" description="Helical" evidence="10">
    <location>
        <begin position="322"/>
        <end position="342"/>
    </location>
</feature>
<feature type="transmembrane region" description="Helical" evidence="10">
    <location>
        <begin position="296"/>
        <end position="316"/>
    </location>
</feature>
<keyword evidence="13" id="KW-1185">Reference proteome</keyword>
<keyword evidence="8 10" id="KW-1133">Transmembrane helix</keyword>
<reference evidence="12" key="1">
    <citation type="submission" date="2022-07" db="EMBL/GenBank/DDBJ databases">
        <title>Fungi with potential for degradation of polypropylene.</title>
        <authorList>
            <person name="Gostincar C."/>
        </authorList>
    </citation>
    <scope>NUCLEOTIDE SEQUENCE</scope>
    <source>
        <strain evidence="12">EXF-13287</strain>
    </source>
</reference>
<comment type="caution">
    <text evidence="12">The sequence shown here is derived from an EMBL/GenBank/DDBJ whole genome shotgun (WGS) entry which is preliminary data.</text>
</comment>